<keyword evidence="1" id="KW-0472">Membrane</keyword>
<reference evidence="2 3" key="1">
    <citation type="submission" date="2019-12" db="EMBL/GenBank/DDBJ databases">
        <authorList>
            <person name="Feng G."/>
            <person name="Zhu H."/>
        </authorList>
    </citation>
    <scope>NUCLEOTIDE SEQUENCE [LARGE SCALE GENOMIC DNA]</scope>
    <source>
        <strain evidence="2 3">FGD1</strain>
    </source>
</reference>
<dbReference type="AlphaFoldDB" id="A0A7X4GJM2"/>
<evidence type="ECO:0000313" key="2">
    <source>
        <dbReference type="EMBL" id="MYL99783.1"/>
    </source>
</evidence>
<feature type="transmembrane region" description="Helical" evidence="1">
    <location>
        <begin position="161"/>
        <end position="179"/>
    </location>
</feature>
<dbReference type="Proteomes" id="UP000465810">
    <property type="component" value="Unassembled WGS sequence"/>
</dbReference>
<evidence type="ECO:0008006" key="4">
    <source>
        <dbReference type="Google" id="ProtNLM"/>
    </source>
</evidence>
<keyword evidence="1" id="KW-1133">Transmembrane helix</keyword>
<organism evidence="2 3">
    <name type="scientific">Novosphingobium silvae</name>
    <dbReference type="NCBI Taxonomy" id="2692619"/>
    <lineage>
        <taxon>Bacteria</taxon>
        <taxon>Pseudomonadati</taxon>
        <taxon>Pseudomonadota</taxon>
        <taxon>Alphaproteobacteria</taxon>
        <taxon>Sphingomonadales</taxon>
        <taxon>Sphingomonadaceae</taxon>
        <taxon>Novosphingobium</taxon>
    </lineage>
</organism>
<evidence type="ECO:0000256" key="1">
    <source>
        <dbReference type="SAM" id="Phobius"/>
    </source>
</evidence>
<sequence length="185" mass="18653">MPAFYLTLLAVLLAGLGARDQATVAGLAARQGQRPAVLIVAVLSAALTALAAAWAAHVMLSLLPPPARAIFAAIALGLAGAESLVLSAPRRPREPTNSLGALALVLVAHQAIDAARFVVFGLGIGLGAPWPAGAAGALGGGVLVTLAWARPDLLALPAARWIRKASGLLLMLAALMLFLTKTGLV</sequence>
<proteinExistence type="predicted"/>
<feature type="transmembrane region" description="Helical" evidence="1">
    <location>
        <begin position="100"/>
        <end position="123"/>
    </location>
</feature>
<name>A0A7X4GJM2_9SPHN</name>
<feature type="transmembrane region" description="Helical" evidence="1">
    <location>
        <begin position="35"/>
        <end position="57"/>
    </location>
</feature>
<dbReference type="RefSeq" id="WP_160987210.1">
    <property type="nucleotide sequence ID" value="NZ_WVTD01000020.1"/>
</dbReference>
<protein>
    <recommendedName>
        <fullName evidence="4">GDT1 family protein</fullName>
    </recommendedName>
</protein>
<feature type="transmembrane region" description="Helical" evidence="1">
    <location>
        <begin position="69"/>
        <end position="88"/>
    </location>
</feature>
<dbReference type="EMBL" id="WVTD01000020">
    <property type="protein sequence ID" value="MYL99783.1"/>
    <property type="molecule type" value="Genomic_DNA"/>
</dbReference>
<comment type="caution">
    <text evidence="2">The sequence shown here is derived from an EMBL/GenBank/DDBJ whole genome shotgun (WGS) entry which is preliminary data.</text>
</comment>
<evidence type="ECO:0000313" key="3">
    <source>
        <dbReference type="Proteomes" id="UP000465810"/>
    </source>
</evidence>
<accession>A0A7X4GJM2</accession>
<keyword evidence="1" id="KW-0812">Transmembrane</keyword>
<keyword evidence="3" id="KW-1185">Reference proteome</keyword>
<gene>
    <name evidence="2" type="ORF">GR702_18655</name>
</gene>
<feature type="transmembrane region" description="Helical" evidence="1">
    <location>
        <begin position="130"/>
        <end position="149"/>
    </location>
</feature>